<name>A0A941INP1_9ACTN</name>
<dbReference type="SMART" id="SM00060">
    <property type="entry name" value="FN3"/>
    <property type="match status" value="3"/>
</dbReference>
<feature type="compositionally biased region" description="Polar residues" evidence="4">
    <location>
        <begin position="598"/>
        <end position="612"/>
    </location>
</feature>
<dbReference type="Gene3D" id="2.60.40.10">
    <property type="entry name" value="Immunoglobulins"/>
    <property type="match status" value="3"/>
</dbReference>
<evidence type="ECO:0000259" key="6">
    <source>
        <dbReference type="PROSITE" id="PS51175"/>
    </source>
</evidence>
<keyword evidence="3" id="KW-0624">Polysaccharide degradation</keyword>
<dbReference type="RefSeq" id="WP_212520825.1">
    <property type="nucleotide sequence ID" value="NZ_JAGSOH010000095.1"/>
</dbReference>
<feature type="region of interest" description="Disordered" evidence="4">
    <location>
        <begin position="589"/>
        <end position="612"/>
    </location>
</feature>
<keyword evidence="1" id="KW-0677">Repeat</keyword>
<dbReference type="SUPFAM" id="SSF49265">
    <property type="entry name" value="Fibronectin type III"/>
    <property type="match status" value="2"/>
</dbReference>
<dbReference type="Gene3D" id="3.20.20.80">
    <property type="entry name" value="Glycosidases"/>
    <property type="match status" value="1"/>
</dbReference>
<dbReference type="PANTHER" id="PTHR13817">
    <property type="entry name" value="TITIN"/>
    <property type="match status" value="1"/>
</dbReference>
<reference evidence="7" key="1">
    <citation type="submission" date="2021-04" db="EMBL/GenBank/DDBJ databases">
        <title>Genome based classification of Actinospica acidithermotolerans sp. nov., an actinobacterium isolated from an Indonesian hot spring.</title>
        <authorList>
            <person name="Kusuma A.B."/>
            <person name="Putra K.E."/>
            <person name="Nafisah S."/>
            <person name="Loh J."/>
            <person name="Nouioui I."/>
            <person name="Goodfellow M."/>
        </authorList>
    </citation>
    <scope>NUCLEOTIDE SEQUENCE</scope>
    <source>
        <strain evidence="7">MGRD01-02</strain>
    </source>
</reference>
<protein>
    <submittedName>
        <fullName evidence="7">DUF4832 domain-containing protein</fullName>
    </submittedName>
</protein>
<dbReference type="GO" id="GO:0030246">
    <property type="term" value="F:carbohydrate binding"/>
    <property type="evidence" value="ECO:0007669"/>
    <property type="project" value="InterPro"/>
</dbReference>
<accession>A0A941INP1</accession>
<keyword evidence="8" id="KW-1185">Reference proteome</keyword>
<dbReference type="SUPFAM" id="SSF49785">
    <property type="entry name" value="Galactose-binding domain-like"/>
    <property type="match status" value="1"/>
</dbReference>
<dbReference type="CDD" id="cd04081">
    <property type="entry name" value="CBM35_galactosidase-like"/>
    <property type="match status" value="1"/>
</dbReference>
<dbReference type="InterPro" id="IPR008979">
    <property type="entry name" value="Galactose-bd-like_sf"/>
</dbReference>
<feature type="domain" description="CBM6" evidence="6">
    <location>
        <begin position="798"/>
        <end position="921"/>
    </location>
</feature>
<feature type="compositionally biased region" description="Polar residues" evidence="4">
    <location>
        <begin position="671"/>
        <end position="688"/>
    </location>
</feature>
<evidence type="ECO:0000259" key="5">
    <source>
        <dbReference type="PROSITE" id="PS50853"/>
    </source>
</evidence>
<evidence type="ECO:0000256" key="2">
    <source>
        <dbReference type="ARBA" id="ARBA00023295"/>
    </source>
</evidence>
<dbReference type="Pfam" id="PF00041">
    <property type="entry name" value="fn3"/>
    <property type="match status" value="1"/>
</dbReference>
<dbReference type="EMBL" id="JAGSOH010000095">
    <property type="protein sequence ID" value="MBR7829691.1"/>
    <property type="molecule type" value="Genomic_DNA"/>
</dbReference>
<dbReference type="InterPro" id="IPR050964">
    <property type="entry name" value="Striated_Muscle_Regulatory"/>
</dbReference>
<dbReference type="GO" id="GO:0000272">
    <property type="term" value="P:polysaccharide catabolic process"/>
    <property type="evidence" value="ECO:0007669"/>
    <property type="project" value="UniProtKB-KW"/>
</dbReference>
<dbReference type="PROSITE" id="PS51175">
    <property type="entry name" value="CBM6"/>
    <property type="match status" value="1"/>
</dbReference>
<evidence type="ECO:0000313" key="7">
    <source>
        <dbReference type="EMBL" id="MBR7829691.1"/>
    </source>
</evidence>
<dbReference type="PROSITE" id="PS50853">
    <property type="entry name" value="FN3"/>
    <property type="match status" value="3"/>
</dbReference>
<dbReference type="Gene3D" id="2.60.120.260">
    <property type="entry name" value="Galactose-binding domain-like"/>
    <property type="match status" value="1"/>
</dbReference>
<gene>
    <name evidence="7" type="ORF">KDK95_25520</name>
</gene>
<evidence type="ECO:0000256" key="4">
    <source>
        <dbReference type="SAM" id="MobiDB-lite"/>
    </source>
</evidence>
<dbReference type="InterPro" id="IPR036116">
    <property type="entry name" value="FN3_sf"/>
</dbReference>
<keyword evidence="2" id="KW-0326">Glycosidase</keyword>
<evidence type="ECO:0000313" key="8">
    <source>
        <dbReference type="Proteomes" id="UP000676325"/>
    </source>
</evidence>
<dbReference type="CDD" id="cd00063">
    <property type="entry name" value="FN3"/>
    <property type="match status" value="2"/>
</dbReference>
<feature type="domain" description="Fibronectin type-III" evidence="5">
    <location>
        <begin position="690"/>
        <end position="790"/>
    </location>
</feature>
<dbReference type="Proteomes" id="UP000676325">
    <property type="component" value="Unassembled WGS sequence"/>
</dbReference>
<feature type="domain" description="Fibronectin type-III" evidence="5">
    <location>
        <begin position="506"/>
        <end position="592"/>
    </location>
</feature>
<dbReference type="InterPro" id="IPR013783">
    <property type="entry name" value="Ig-like_fold"/>
</dbReference>
<dbReference type="AlphaFoldDB" id="A0A941INP1"/>
<dbReference type="InterPro" id="IPR005084">
    <property type="entry name" value="CBM6"/>
</dbReference>
<feature type="region of interest" description="Disordered" evidence="4">
    <location>
        <begin position="671"/>
        <end position="701"/>
    </location>
</feature>
<evidence type="ECO:0000256" key="3">
    <source>
        <dbReference type="ARBA" id="ARBA00023326"/>
    </source>
</evidence>
<sequence>MASPAFSPVPAGVPARPEPPAVPDPALTAHALASAPGALDNPDKGLVTYFAAGSDENSSSVYPHSMQWSYFALSQVMTDANNCQAYDWSAVDSVLNEVASYGNTAAIRFYLEYPGGSPADGIPACFSGHVSTRADSYWNTTSPDYDSPFLINEIGDFVAALAARYDGDPRIGFIQAGLVGLWGENHTWPYNGDPASGGYPNYMPTNADFAKIVDDFAKDFHRTQLEVRYPYTAGGAASGLSVGYHDDSFCALEGSPLQGVTLPESLGGASYAQLQLALNQGVENKWITDAMGGEVYPPIQSSAFADYPNGSTANDVDNMQACINLTHATWMLDQGSQSTSSSDSGTDAAVEKMGYNFTANNAYFKPAVSGSAEVGVQITNNGVAPFYYPWTMSLGLENSSGQLVRTWGSPWNISTVMPVSVQPFPDWKVSGDPSSIPYGYPQYFQTEVNLSGVPAGGYTWVLKVDNPLSADSSAAKPLLFSNATQNADGWLGLGSVTVDAAAAGTAPSAPTGVTASGTASTIDLSWSAPTGGTPVGYEILRDGTAIATTSSTSYTDPWLPTNSAHSYTVEAFDASGDTSAASTAVSASTTSGVEATAPSTPGNVTASNVTGDSASLSWTQSSDDTGVAGYDIYRDGRFIGSTTSTAYTDIELTGDTSYQYTVKAFDPAGNVSASSSPVSITTGASESASPPGVPTGLTSPSQAGSAIDLSWIAPTDTGIGVAGYDIYRDGTLVGTSTATEQGTGGSPTPTLYTDTGLASGTTYTYTAKAFDAAGDTSSASTSITATTVALSAGSGSATAYEADSSANSLAGGAVVQSCSACLDGKDVGYIGEGGTLTFTGVTEPSAGSYTLTVYYVDGDSGRSAVISVNGTPTTVSFAGTGDSNWDSVQERTVTVSLNAGSNTIEFSNPGAYAPDIDHILV</sequence>
<feature type="domain" description="Fibronectin type-III" evidence="5">
    <location>
        <begin position="600"/>
        <end position="685"/>
    </location>
</feature>
<keyword evidence="2" id="KW-0378">Hydrolase</keyword>
<comment type="caution">
    <text evidence="7">The sequence shown here is derived from an EMBL/GenBank/DDBJ whole genome shotgun (WGS) entry which is preliminary data.</text>
</comment>
<dbReference type="PANTHER" id="PTHR13817:SF166">
    <property type="entry name" value="NEURONAL IGCAM-RELATED"/>
    <property type="match status" value="1"/>
</dbReference>
<keyword evidence="3" id="KW-0119">Carbohydrate metabolism</keyword>
<organism evidence="7 8">
    <name type="scientific">Actinospica acidithermotolerans</name>
    <dbReference type="NCBI Taxonomy" id="2828514"/>
    <lineage>
        <taxon>Bacteria</taxon>
        <taxon>Bacillati</taxon>
        <taxon>Actinomycetota</taxon>
        <taxon>Actinomycetes</taxon>
        <taxon>Catenulisporales</taxon>
        <taxon>Actinospicaceae</taxon>
        <taxon>Actinospica</taxon>
    </lineage>
</organism>
<feature type="region of interest" description="Disordered" evidence="4">
    <location>
        <begin position="1"/>
        <end position="24"/>
    </location>
</feature>
<proteinExistence type="predicted"/>
<evidence type="ECO:0000256" key="1">
    <source>
        <dbReference type="ARBA" id="ARBA00022737"/>
    </source>
</evidence>
<dbReference type="GO" id="GO:0016798">
    <property type="term" value="F:hydrolase activity, acting on glycosyl bonds"/>
    <property type="evidence" value="ECO:0007669"/>
    <property type="project" value="UniProtKB-KW"/>
</dbReference>
<dbReference type="InterPro" id="IPR003961">
    <property type="entry name" value="FN3_dom"/>
</dbReference>